<keyword evidence="2" id="KW-1185">Reference proteome</keyword>
<protein>
    <submittedName>
        <fullName evidence="1">Uncharacterized protein</fullName>
    </submittedName>
</protein>
<dbReference type="Gramene" id="KGN61094">
    <property type="protein sequence ID" value="KGN61094"/>
    <property type="gene ID" value="Csa_2G049340"/>
</dbReference>
<dbReference type="AlphaFoldDB" id="A0A0A0LJ64"/>
<reference evidence="1 2" key="1">
    <citation type="journal article" date="2009" name="Nat. Genet.">
        <title>The genome of the cucumber, Cucumis sativus L.</title>
        <authorList>
            <person name="Huang S."/>
            <person name="Li R."/>
            <person name="Zhang Z."/>
            <person name="Li L."/>
            <person name="Gu X."/>
            <person name="Fan W."/>
            <person name="Lucas W.J."/>
            <person name="Wang X."/>
            <person name="Xie B."/>
            <person name="Ni P."/>
            <person name="Ren Y."/>
            <person name="Zhu H."/>
            <person name="Li J."/>
            <person name="Lin K."/>
            <person name="Jin W."/>
            <person name="Fei Z."/>
            <person name="Li G."/>
            <person name="Staub J."/>
            <person name="Kilian A."/>
            <person name="van der Vossen E.A."/>
            <person name="Wu Y."/>
            <person name="Guo J."/>
            <person name="He J."/>
            <person name="Jia Z."/>
            <person name="Ren Y."/>
            <person name="Tian G."/>
            <person name="Lu Y."/>
            <person name="Ruan J."/>
            <person name="Qian W."/>
            <person name="Wang M."/>
            <person name="Huang Q."/>
            <person name="Li B."/>
            <person name="Xuan Z."/>
            <person name="Cao J."/>
            <person name="Asan"/>
            <person name="Wu Z."/>
            <person name="Zhang J."/>
            <person name="Cai Q."/>
            <person name="Bai Y."/>
            <person name="Zhao B."/>
            <person name="Han Y."/>
            <person name="Li Y."/>
            <person name="Li X."/>
            <person name="Wang S."/>
            <person name="Shi Q."/>
            <person name="Liu S."/>
            <person name="Cho W.K."/>
            <person name="Kim J.Y."/>
            <person name="Xu Y."/>
            <person name="Heller-Uszynska K."/>
            <person name="Miao H."/>
            <person name="Cheng Z."/>
            <person name="Zhang S."/>
            <person name="Wu J."/>
            <person name="Yang Y."/>
            <person name="Kang H."/>
            <person name="Li M."/>
            <person name="Liang H."/>
            <person name="Ren X."/>
            <person name="Shi Z."/>
            <person name="Wen M."/>
            <person name="Jian M."/>
            <person name="Yang H."/>
            <person name="Zhang G."/>
            <person name="Yang Z."/>
            <person name="Chen R."/>
            <person name="Liu S."/>
            <person name="Li J."/>
            <person name="Ma L."/>
            <person name="Liu H."/>
            <person name="Zhou Y."/>
            <person name="Zhao J."/>
            <person name="Fang X."/>
            <person name="Li G."/>
            <person name="Fang L."/>
            <person name="Li Y."/>
            <person name="Liu D."/>
            <person name="Zheng H."/>
            <person name="Zhang Y."/>
            <person name="Qin N."/>
            <person name="Li Z."/>
            <person name="Yang G."/>
            <person name="Yang S."/>
            <person name="Bolund L."/>
            <person name="Kristiansen K."/>
            <person name="Zheng H."/>
            <person name="Li S."/>
            <person name="Zhang X."/>
            <person name="Yang H."/>
            <person name="Wang J."/>
            <person name="Sun R."/>
            <person name="Zhang B."/>
            <person name="Jiang S."/>
            <person name="Wang J."/>
            <person name="Du Y."/>
            <person name="Li S."/>
        </authorList>
    </citation>
    <scope>NUCLEOTIDE SEQUENCE [LARGE SCALE GENOMIC DNA]</scope>
    <source>
        <strain evidence="2">cv. 9930</strain>
    </source>
</reference>
<sequence length="102" mass="11908">MSFPVLRSKSSPNPSRLSFKNEMSFCISRLSDIFKTLDLEYDETTWLKERGMVERQRGGWQRLRVTKKLAEGEEAKDREVNNEYSLLNKTTAQMTKSVQEEA</sequence>
<organism evidence="1 2">
    <name type="scientific">Cucumis sativus</name>
    <name type="common">Cucumber</name>
    <dbReference type="NCBI Taxonomy" id="3659"/>
    <lineage>
        <taxon>Eukaryota</taxon>
        <taxon>Viridiplantae</taxon>
        <taxon>Streptophyta</taxon>
        <taxon>Embryophyta</taxon>
        <taxon>Tracheophyta</taxon>
        <taxon>Spermatophyta</taxon>
        <taxon>Magnoliopsida</taxon>
        <taxon>eudicotyledons</taxon>
        <taxon>Gunneridae</taxon>
        <taxon>Pentapetalae</taxon>
        <taxon>rosids</taxon>
        <taxon>fabids</taxon>
        <taxon>Cucurbitales</taxon>
        <taxon>Cucurbitaceae</taxon>
        <taxon>Benincaseae</taxon>
        <taxon>Cucumis</taxon>
    </lineage>
</organism>
<reference evidence="1 2" key="3">
    <citation type="journal article" date="2010" name="BMC Genomics">
        <title>Transcriptome sequencing and comparative analysis of cucumber flowers with different sex types.</title>
        <authorList>
            <person name="Guo S."/>
            <person name="Zheng Y."/>
            <person name="Joung J.G."/>
            <person name="Liu S."/>
            <person name="Zhang Z."/>
            <person name="Crasta O.R."/>
            <person name="Sobral B.W."/>
            <person name="Xu Y."/>
            <person name="Huang S."/>
            <person name="Fei Z."/>
        </authorList>
    </citation>
    <scope>NUCLEOTIDE SEQUENCE [LARGE SCALE GENOMIC DNA]</scope>
    <source>
        <strain evidence="2">cv. 9930</strain>
    </source>
</reference>
<dbReference type="EMBL" id="CM002923">
    <property type="protein sequence ID" value="KGN61094.1"/>
    <property type="molecule type" value="Genomic_DNA"/>
</dbReference>
<dbReference type="Proteomes" id="UP000029981">
    <property type="component" value="Chromosome 2"/>
</dbReference>
<accession>A0A0A0LJ64</accession>
<name>A0A0A0LJ64_CUCSA</name>
<evidence type="ECO:0000313" key="2">
    <source>
        <dbReference type="Proteomes" id="UP000029981"/>
    </source>
</evidence>
<gene>
    <name evidence="1" type="ORF">Csa_2G049340</name>
</gene>
<reference evidence="1 2" key="4">
    <citation type="journal article" date="2011" name="BMC Genomics">
        <title>RNA-Seq improves annotation of protein-coding genes in the cucumber genome.</title>
        <authorList>
            <person name="Li Z."/>
            <person name="Zhang Z."/>
            <person name="Yan P."/>
            <person name="Huang S."/>
            <person name="Fei Z."/>
            <person name="Lin K."/>
        </authorList>
    </citation>
    <scope>NUCLEOTIDE SEQUENCE [LARGE SCALE GENOMIC DNA]</scope>
    <source>
        <strain evidence="2">cv. 9930</strain>
    </source>
</reference>
<proteinExistence type="predicted"/>
<evidence type="ECO:0000313" key="1">
    <source>
        <dbReference type="EMBL" id="KGN61094.1"/>
    </source>
</evidence>
<reference evidence="1 2" key="2">
    <citation type="journal article" date="2009" name="PLoS ONE">
        <title>An integrated genetic and cytogenetic map of the cucumber genome.</title>
        <authorList>
            <person name="Ren Y."/>
            <person name="Zhang Z."/>
            <person name="Liu J."/>
            <person name="Staub J.E."/>
            <person name="Han Y."/>
            <person name="Cheng Z."/>
            <person name="Li X."/>
            <person name="Lu J."/>
            <person name="Miao H."/>
            <person name="Kang H."/>
            <person name="Xie B."/>
            <person name="Gu X."/>
            <person name="Wang X."/>
            <person name="Du Y."/>
            <person name="Jin W."/>
            <person name="Huang S."/>
        </authorList>
    </citation>
    <scope>NUCLEOTIDE SEQUENCE [LARGE SCALE GENOMIC DNA]</scope>
    <source>
        <strain evidence="2">cv. 9930</strain>
    </source>
</reference>